<dbReference type="SUPFAM" id="SSF144232">
    <property type="entry name" value="HIT/MYND zinc finger-like"/>
    <property type="match status" value="1"/>
</dbReference>
<dbReference type="PROSITE" id="PS01360">
    <property type="entry name" value="ZF_MYND_1"/>
    <property type="match status" value="1"/>
</dbReference>
<dbReference type="InterPro" id="IPR002893">
    <property type="entry name" value="Znf_MYND"/>
</dbReference>
<evidence type="ECO:0000313" key="7">
    <source>
        <dbReference type="Proteomes" id="UP001049176"/>
    </source>
</evidence>
<dbReference type="RefSeq" id="XP_043014058.1">
    <property type="nucleotide sequence ID" value="XM_043149452.1"/>
</dbReference>
<keyword evidence="2 4" id="KW-0863">Zinc-finger</keyword>
<dbReference type="GO" id="GO:0008270">
    <property type="term" value="F:zinc ion binding"/>
    <property type="evidence" value="ECO:0007669"/>
    <property type="project" value="UniProtKB-KW"/>
</dbReference>
<feature type="domain" description="MYND-type" evidence="5">
    <location>
        <begin position="63"/>
        <end position="104"/>
    </location>
</feature>
<keyword evidence="3" id="KW-0862">Zinc</keyword>
<gene>
    <name evidence="6" type="ORF">E1B28_004925</name>
</gene>
<sequence length="272" mass="30439">MVSNFKEIDMSGETTATSFTLDPSKLAAGSVVVLNSATGGPTVTTIEDMKRAIPERQPLVRPCGNCMKLPAQGSTFSQCSRCRETHYCSRGCQVAHWPQHKEVCKDRAKALAQREQAKAAALAEGKVYHDPLVLQEWYRLNNDTVEHAAFHVLELWKGDKPSRTTTHLVLITVEVNETKPDDATLIRYKDAMAAPMEKLEIIGSPPPQLLKRSLDQGFMLLAFIDLKHNLRVLEFHQPPPLEPYLTGEMQPDGMWQVHTVLKMNSHLPSMNT</sequence>
<dbReference type="KEGG" id="more:E1B28_004925"/>
<dbReference type="PANTHER" id="PTHR10237">
    <property type="entry name" value="DEFORMED EPIDERMAL AUTOREGULATORY FACTOR 1 HOMOLOG SUPPRESSIN"/>
    <property type="match status" value="1"/>
</dbReference>
<dbReference type="GeneID" id="66074001"/>
<dbReference type="Pfam" id="PF01753">
    <property type="entry name" value="zf-MYND"/>
    <property type="match status" value="1"/>
</dbReference>
<dbReference type="PANTHER" id="PTHR10237:SF14">
    <property type="entry name" value="MYND-TYPE DOMAIN-CONTAINING PROTEIN"/>
    <property type="match status" value="1"/>
</dbReference>
<accession>A0A9P8ADL3</accession>
<keyword evidence="7" id="KW-1185">Reference proteome</keyword>
<dbReference type="InterPro" id="IPR024119">
    <property type="entry name" value="TF_DEAF-1"/>
</dbReference>
<dbReference type="GO" id="GO:0005634">
    <property type="term" value="C:nucleus"/>
    <property type="evidence" value="ECO:0007669"/>
    <property type="project" value="TreeGrafter"/>
</dbReference>
<reference evidence="6" key="1">
    <citation type="journal article" date="2021" name="Genome Biol. Evol.">
        <title>The assembled and annotated genome of the fairy-ring fungus Marasmius oreades.</title>
        <authorList>
            <person name="Hiltunen M."/>
            <person name="Ament-Velasquez S.L."/>
            <person name="Johannesson H."/>
        </authorList>
    </citation>
    <scope>NUCLEOTIDE SEQUENCE</scope>
    <source>
        <strain evidence="6">03SP1</strain>
    </source>
</reference>
<organism evidence="6 7">
    <name type="scientific">Marasmius oreades</name>
    <name type="common">fairy-ring Marasmius</name>
    <dbReference type="NCBI Taxonomy" id="181124"/>
    <lineage>
        <taxon>Eukaryota</taxon>
        <taxon>Fungi</taxon>
        <taxon>Dikarya</taxon>
        <taxon>Basidiomycota</taxon>
        <taxon>Agaricomycotina</taxon>
        <taxon>Agaricomycetes</taxon>
        <taxon>Agaricomycetidae</taxon>
        <taxon>Agaricales</taxon>
        <taxon>Marasmiineae</taxon>
        <taxon>Marasmiaceae</taxon>
        <taxon>Marasmius</taxon>
    </lineage>
</organism>
<evidence type="ECO:0000256" key="4">
    <source>
        <dbReference type="PROSITE-ProRule" id="PRU00134"/>
    </source>
</evidence>
<dbReference type="Gene3D" id="6.10.140.2220">
    <property type="match status" value="1"/>
</dbReference>
<dbReference type="PROSITE" id="PS50865">
    <property type="entry name" value="ZF_MYND_2"/>
    <property type="match status" value="1"/>
</dbReference>
<dbReference type="GO" id="GO:0000981">
    <property type="term" value="F:DNA-binding transcription factor activity, RNA polymerase II-specific"/>
    <property type="evidence" value="ECO:0007669"/>
    <property type="project" value="TreeGrafter"/>
</dbReference>
<comment type="caution">
    <text evidence="6">The sequence shown here is derived from an EMBL/GenBank/DDBJ whole genome shotgun (WGS) entry which is preliminary data.</text>
</comment>
<evidence type="ECO:0000313" key="6">
    <source>
        <dbReference type="EMBL" id="KAG7097588.1"/>
    </source>
</evidence>
<protein>
    <recommendedName>
        <fullName evidence="5">MYND-type domain-containing protein</fullName>
    </recommendedName>
</protein>
<evidence type="ECO:0000256" key="2">
    <source>
        <dbReference type="ARBA" id="ARBA00022771"/>
    </source>
</evidence>
<evidence type="ECO:0000259" key="5">
    <source>
        <dbReference type="PROSITE" id="PS50865"/>
    </source>
</evidence>
<dbReference type="EMBL" id="CM032182">
    <property type="protein sequence ID" value="KAG7097588.1"/>
    <property type="molecule type" value="Genomic_DNA"/>
</dbReference>
<evidence type="ECO:0000256" key="3">
    <source>
        <dbReference type="ARBA" id="ARBA00022833"/>
    </source>
</evidence>
<keyword evidence="1" id="KW-0479">Metal-binding</keyword>
<evidence type="ECO:0000256" key="1">
    <source>
        <dbReference type="ARBA" id="ARBA00022723"/>
    </source>
</evidence>
<dbReference type="OrthoDB" id="432970at2759"/>
<dbReference type="Proteomes" id="UP001049176">
    <property type="component" value="Chromosome 2"/>
</dbReference>
<name>A0A9P8ADL3_9AGAR</name>
<dbReference type="AlphaFoldDB" id="A0A9P8ADL3"/>
<proteinExistence type="predicted"/>